<evidence type="ECO:0000313" key="1">
    <source>
        <dbReference type="EMBL" id="MDB9223334.1"/>
    </source>
</evidence>
<organism evidence="1 2">
    <name type="scientific">Odoribacter splanchnicus</name>
    <dbReference type="NCBI Taxonomy" id="28118"/>
    <lineage>
        <taxon>Bacteria</taxon>
        <taxon>Pseudomonadati</taxon>
        <taxon>Bacteroidota</taxon>
        <taxon>Bacteroidia</taxon>
        <taxon>Bacteroidales</taxon>
        <taxon>Odoribacteraceae</taxon>
        <taxon>Odoribacter</taxon>
    </lineage>
</organism>
<protein>
    <submittedName>
        <fullName evidence="1">DUF4843 domain-containing protein</fullName>
    </submittedName>
</protein>
<accession>A0AAW6FJ41</accession>
<proteinExistence type="predicted"/>
<dbReference type="RefSeq" id="WP_272053958.1">
    <property type="nucleotide sequence ID" value="NZ_JAQMRB010000003.1"/>
</dbReference>
<evidence type="ECO:0000313" key="2">
    <source>
        <dbReference type="Proteomes" id="UP001212263"/>
    </source>
</evidence>
<name>A0AAW6FJ41_9BACT</name>
<dbReference type="EMBL" id="JAQMRD010000011">
    <property type="protein sequence ID" value="MDB9223334.1"/>
    <property type="molecule type" value="Genomic_DNA"/>
</dbReference>
<dbReference type="InterPro" id="IPR032299">
    <property type="entry name" value="DUF4843"/>
</dbReference>
<dbReference type="Proteomes" id="UP001212263">
    <property type="component" value="Unassembled WGS sequence"/>
</dbReference>
<sequence>MRRNSIYLCLLALLAISCEKKESFLYEETDGLYFALPGAVEKPWTSEEPDKFNQKVDFAFRKTGKKDHNYMYDLYYGDSLRTDTMRLLVAVAGKSSEQDREYSLKALPLADSIETSEIQFFNPYRIKAGQMQDTAIIVINRPAKRGEFGVKITFDITNSPDFGSSIYGWNNHNLTVVDRYPEPNGWNDAKYGEYTEEKYAFWVTVMQTTYDNEWCIWDSNWQSIDIVKVLNDALREYNTTHPDNKKDFTFPGYVE</sequence>
<dbReference type="PROSITE" id="PS51257">
    <property type="entry name" value="PROKAR_LIPOPROTEIN"/>
    <property type="match status" value="1"/>
</dbReference>
<dbReference type="AlphaFoldDB" id="A0AAW6FJ41"/>
<dbReference type="Pfam" id="PF16132">
    <property type="entry name" value="DUF4843"/>
    <property type="match status" value="1"/>
</dbReference>
<gene>
    <name evidence="1" type="ORF">PN645_10005</name>
</gene>
<comment type="caution">
    <text evidence="1">The sequence shown here is derived from an EMBL/GenBank/DDBJ whole genome shotgun (WGS) entry which is preliminary data.</text>
</comment>
<reference evidence="1" key="1">
    <citation type="submission" date="2023-01" db="EMBL/GenBank/DDBJ databases">
        <title>Human gut microbiome strain richness.</title>
        <authorList>
            <person name="Chen-Liaw A."/>
        </authorList>
    </citation>
    <scope>NUCLEOTIDE SEQUENCE</scope>
    <source>
        <strain evidence="1">RTP21484st1_B7_RTP21484_190118</strain>
    </source>
</reference>